<dbReference type="PANTHER" id="PTHR42791:SF4">
    <property type="entry name" value="ACETYLTRANSFERASE, GNAT FAMILY FAMILY (AFU_ORTHOLOGUE AFUA_4G09540)-RELATED"/>
    <property type="match status" value="1"/>
</dbReference>
<organism evidence="2 3">
    <name type="scientific">Aspergillus clavatus (strain ATCC 1007 / CBS 513.65 / DSM 816 / NCTC 3887 / NRRL 1 / QM 1276 / 107)</name>
    <dbReference type="NCBI Taxonomy" id="344612"/>
    <lineage>
        <taxon>Eukaryota</taxon>
        <taxon>Fungi</taxon>
        <taxon>Dikarya</taxon>
        <taxon>Ascomycota</taxon>
        <taxon>Pezizomycotina</taxon>
        <taxon>Eurotiomycetes</taxon>
        <taxon>Eurotiomycetidae</taxon>
        <taxon>Eurotiales</taxon>
        <taxon>Aspergillaceae</taxon>
        <taxon>Aspergillus</taxon>
        <taxon>Aspergillus subgen. Fumigati</taxon>
    </lineage>
</organism>
<gene>
    <name evidence="2" type="ORF">ACLA_048820</name>
</gene>
<dbReference type="EMBL" id="DS027054">
    <property type="protein sequence ID" value="EAW10410.1"/>
    <property type="molecule type" value="Genomic_DNA"/>
</dbReference>
<dbReference type="Gene3D" id="3.40.630.30">
    <property type="match status" value="1"/>
</dbReference>
<dbReference type="PROSITE" id="PS51186">
    <property type="entry name" value="GNAT"/>
    <property type="match status" value="1"/>
</dbReference>
<dbReference type="RefSeq" id="XP_001271836.1">
    <property type="nucleotide sequence ID" value="XM_001271835.1"/>
</dbReference>
<accession>A1CHQ5</accession>
<keyword evidence="3" id="KW-1185">Reference proteome</keyword>
<dbReference type="OrthoDB" id="512662at2759"/>
<evidence type="ECO:0000313" key="3">
    <source>
        <dbReference type="Proteomes" id="UP000006701"/>
    </source>
</evidence>
<evidence type="ECO:0000313" key="2">
    <source>
        <dbReference type="EMBL" id="EAW10410.1"/>
    </source>
</evidence>
<reference evidence="2 3" key="1">
    <citation type="journal article" date="2008" name="PLoS Genet.">
        <title>Genomic islands in the pathogenic filamentous fungus Aspergillus fumigatus.</title>
        <authorList>
            <person name="Fedorova N.D."/>
            <person name="Khaldi N."/>
            <person name="Joardar V.S."/>
            <person name="Maiti R."/>
            <person name="Amedeo P."/>
            <person name="Anderson M.J."/>
            <person name="Crabtree J."/>
            <person name="Silva J.C."/>
            <person name="Badger J.H."/>
            <person name="Albarraq A."/>
            <person name="Angiuoli S."/>
            <person name="Bussey H."/>
            <person name="Bowyer P."/>
            <person name="Cotty P.J."/>
            <person name="Dyer P.S."/>
            <person name="Egan A."/>
            <person name="Galens K."/>
            <person name="Fraser-Liggett C.M."/>
            <person name="Haas B.J."/>
            <person name="Inman J.M."/>
            <person name="Kent R."/>
            <person name="Lemieux S."/>
            <person name="Malavazi I."/>
            <person name="Orvis J."/>
            <person name="Roemer T."/>
            <person name="Ronning C.M."/>
            <person name="Sundaram J.P."/>
            <person name="Sutton G."/>
            <person name="Turner G."/>
            <person name="Venter J.C."/>
            <person name="White O.R."/>
            <person name="Whitty B.R."/>
            <person name="Youngman P."/>
            <person name="Wolfe K.H."/>
            <person name="Goldman G.H."/>
            <person name="Wortman J.R."/>
            <person name="Jiang B."/>
            <person name="Denning D.W."/>
            <person name="Nierman W.C."/>
        </authorList>
    </citation>
    <scope>NUCLEOTIDE SEQUENCE [LARGE SCALE GENOMIC DNA]</scope>
    <source>
        <strain evidence="3">ATCC 1007 / CBS 513.65 / DSM 816 / NCTC 3887 / NRRL 1</strain>
    </source>
</reference>
<feature type="domain" description="N-acetyltransferase" evidence="1">
    <location>
        <begin position="94"/>
        <end position="233"/>
    </location>
</feature>
<dbReference type="InterPro" id="IPR016181">
    <property type="entry name" value="Acyl_CoA_acyltransferase"/>
</dbReference>
<dbReference type="HOGENOM" id="CLU_073919_0_0_1"/>
<dbReference type="GO" id="GO:0016747">
    <property type="term" value="F:acyltransferase activity, transferring groups other than amino-acyl groups"/>
    <property type="evidence" value="ECO:0007669"/>
    <property type="project" value="InterPro"/>
</dbReference>
<dbReference type="SUPFAM" id="SSF55729">
    <property type="entry name" value="Acyl-CoA N-acyltransferases (Nat)"/>
    <property type="match status" value="1"/>
</dbReference>
<dbReference type="Proteomes" id="UP000006701">
    <property type="component" value="Unassembled WGS sequence"/>
</dbReference>
<dbReference type="eggNOG" id="ENOG502RR34">
    <property type="taxonomic scope" value="Eukaryota"/>
</dbReference>
<dbReference type="AlphaFoldDB" id="A1CHQ5"/>
<dbReference type="Pfam" id="PF13508">
    <property type="entry name" value="Acetyltransf_7"/>
    <property type="match status" value="1"/>
</dbReference>
<dbReference type="InterPro" id="IPR000182">
    <property type="entry name" value="GNAT_dom"/>
</dbReference>
<dbReference type="OMA" id="PYFRWAF"/>
<dbReference type="STRING" id="344612.A1CHQ5"/>
<evidence type="ECO:0000259" key="1">
    <source>
        <dbReference type="PROSITE" id="PS51186"/>
    </source>
</evidence>
<dbReference type="KEGG" id="act:ACLA_048820"/>
<dbReference type="VEuPathDB" id="FungiDB:ACLA_048820"/>
<name>A1CHQ5_ASPCL</name>
<dbReference type="InterPro" id="IPR052523">
    <property type="entry name" value="Trichothecene_AcTrans"/>
</dbReference>
<sequence length="239" mass="27300">MAIDILPLTKSDIPDAVVCIQKAFADDPYFRWMFDDPATFNPQRNAASITAHFLHGLNCNAPIYVAKYRPTPTDKHPAVPALASPIVGVCWWLPPHPPAQPPSWSTWTQDWLLSFRQLLSNLRFWGRGGLNLRRYWIWKDLQARTHADLWTHPRGYYFCNVIAVREGLRGMGVGRKLVEVVTGRADAEGVPCYLESSKGEPNLVIYEKMGFRLVREIECVDGWDACKLYCMVREPRVKA</sequence>
<dbReference type="PANTHER" id="PTHR42791">
    <property type="entry name" value="GNAT FAMILY ACETYLTRANSFERASE"/>
    <property type="match status" value="1"/>
</dbReference>
<proteinExistence type="predicted"/>
<protein>
    <submittedName>
        <fullName evidence="2">Acetyltransferase, GNAT family family</fullName>
    </submittedName>
</protein>
<dbReference type="GeneID" id="4704052"/>